<dbReference type="OrthoDB" id="1091975at2"/>
<name>A1ZUR1_MICM2</name>
<gene>
    <name evidence="2" type="ORF">M23134_07627</name>
</gene>
<dbReference type="EMBL" id="AAWS01000042">
    <property type="protein sequence ID" value="EAY25815.1"/>
    <property type="molecule type" value="Genomic_DNA"/>
</dbReference>
<accession>A1ZUR1</accession>
<comment type="caution">
    <text evidence="2">The sequence shown here is derived from an EMBL/GenBank/DDBJ whole genome shotgun (WGS) entry which is preliminary data.</text>
</comment>
<organism evidence="2 3">
    <name type="scientific">Microscilla marina ATCC 23134</name>
    <dbReference type="NCBI Taxonomy" id="313606"/>
    <lineage>
        <taxon>Bacteria</taxon>
        <taxon>Pseudomonadati</taxon>
        <taxon>Bacteroidota</taxon>
        <taxon>Cytophagia</taxon>
        <taxon>Cytophagales</taxon>
        <taxon>Microscillaceae</taxon>
        <taxon>Microscilla</taxon>
    </lineage>
</organism>
<proteinExistence type="predicted"/>
<evidence type="ECO:0000313" key="3">
    <source>
        <dbReference type="Proteomes" id="UP000004095"/>
    </source>
</evidence>
<evidence type="ECO:0008006" key="4">
    <source>
        <dbReference type="Google" id="ProtNLM"/>
    </source>
</evidence>
<protein>
    <recommendedName>
        <fullName evidence="4">Outer membrane lipoprotein-sorting protein</fullName>
    </recommendedName>
</protein>
<dbReference type="eggNOG" id="ENOG5032T0M">
    <property type="taxonomic scope" value="Bacteria"/>
</dbReference>
<dbReference type="AlphaFoldDB" id="A1ZUR1"/>
<dbReference type="RefSeq" id="WP_002701984.1">
    <property type="nucleotide sequence ID" value="NZ_AAWS01000042.1"/>
</dbReference>
<feature type="chain" id="PRO_5002642457" description="Outer membrane lipoprotein-sorting protein" evidence="1">
    <location>
        <begin position="24"/>
        <end position="255"/>
    </location>
</feature>
<dbReference type="Proteomes" id="UP000004095">
    <property type="component" value="Unassembled WGS sequence"/>
</dbReference>
<feature type="signal peptide" evidence="1">
    <location>
        <begin position="1"/>
        <end position="23"/>
    </location>
</feature>
<keyword evidence="1" id="KW-0732">Signal</keyword>
<keyword evidence="3" id="KW-1185">Reference proteome</keyword>
<evidence type="ECO:0000313" key="2">
    <source>
        <dbReference type="EMBL" id="EAY25815.1"/>
    </source>
</evidence>
<sequence length="255" mass="29541">MKKHLTIFSLLLILSLTPPLAHSQGKVNSTKRLLKAMKKRYDGKWFKAFTFIQKTIRYNAQGQPSAPATWYEAIRYPNQFRIDIGDLKNGKSVIFAADSAYRFKQGKLINTRYDPQHFLLMKGGLYYYSLKKCLRILKKGGYNTNLFHANTYKGHPVYVIGAKKGDLKTAQFWLDQAHFYVVRRIRTTRSTPAKVLDVQYANHKATGGGWVEQKVSFELNGRLVQVEEYTNIDTSPKLPRDFFDPTQFGKSHWYK</sequence>
<reference evidence="2" key="1">
    <citation type="submission" date="2007-01" db="EMBL/GenBank/DDBJ databases">
        <authorList>
            <person name="Haygood M."/>
            <person name="Podell S."/>
            <person name="Anderson C."/>
            <person name="Hopkinson B."/>
            <person name="Roe K."/>
            <person name="Barbeau K."/>
            <person name="Gaasterland T."/>
            <person name="Ferriera S."/>
            <person name="Johnson J."/>
            <person name="Kravitz S."/>
            <person name="Beeson K."/>
            <person name="Sutton G."/>
            <person name="Rogers Y.-H."/>
            <person name="Friedman R."/>
            <person name="Frazier M."/>
            <person name="Venter J.C."/>
        </authorList>
    </citation>
    <scope>NUCLEOTIDE SEQUENCE [LARGE SCALE GENOMIC DNA]</scope>
    <source>
        <strain evidence="2">ATCC 23134</strain>
    </source>
</reference>
<evidence type="ECO:0000256" key="1">
    <source>
        <dbReference type="SAM" id="SignalP"/>
    </source>
</evidence>